<name>A0AAV1C938_OLDCO</name>
<evidence type="ECO:0000313" key="2">
    <source>
        <dbReference type="Proteomes" id="UP001161247"/>
    </source>
</evidence>
<protein>
    <submittedName>
        <fullName evidence="1">OLC1v1027048C1</fullName>
    </submittedName>
</protein>
<organism evidence="1 2">
    <name type="scientific">Oldenlandia corymbosa var. corymbosa</name>
    <dbReference type="NCBI Taxonomy" id="529605"/>
    <lineage>
        <taxon>Eukaryota</taxon>
        <taxon>Viridiplantae</taxon>
        <taxon>Streptophyta</taxon>
        <taxon>Embryophyta</taxon>
        <taxon>Tracheophyta</taxon>
        <taxon>Spermatophyta</taxon>
        <taxon>Magnoliopsida</taxon>
        <taxon>eudicotyledons</taxon>
        <taxon>Gunneridae</taxon>
        <taxon>Pentapetalae</taxon>
        <taxon>asterids</taxon>
        <taxon>lamiids</taxon>
        <taxon>Gentianales</taxon>
        <taxon>Rubiaceae</taxon>
        <taxon>Rubioideae</taxon>
        <taxon>Spermacoceae</taxon>
        <taxon>Hedyotis-Oldenlandia complex</taxon>
        <taxon>Oldenlandia</taxon>
    </lineage>
</organism>
<accession>A0AAV1C938</accession>
<dbReference type="EMBL" id="OX459118">
    <property type="protein sequence ID" value="CAI9091927.1"/>
    <property type="molecule type" value="Genomic_DNA"/>
</dbReference>
<sequence>MIYMVEVWVMMVQEEEEEEDGKQSFSWSKKDSFQMSLPNILTCWNHDRILLRTYTGTVIQCHFLANKFYEIMDWRFPISCKDEVSAVVFQQTLVSLRHKVGGAESEVGYHHHLHFLSPPFLWEFSSSCQSLY</sequence>
<keyword evidence="2" id="KW-1185">Reference proteome</keyword>
<gene>
    <name evidence="1" type="ORF">OLC1_LOCUS3727</name>
</gene>
<dbReference type="Proteomes" id="UP001161247">
    <property type="component" value="Chromosome 1"/>
</dbReference>
<evidence type="ECO:0000313" key="1">
    <source>
        <dbReference type="EMBL" id="CAI9091927.1"/>
    </source>
</evidence>
<dbReference type="AlphaFoldDB" id="A0AAV1C938"/>
<reference evidence="1" key="1">
    <citation type="submission" date="2023-03" db="EMBL/GenBank/DDBJ databases">
        <authorList>
            <person name="Julca I."/>
        </authorList>
    </citation>
    <scope>NUCLEOTIDE SEQUENCE</scope>
</reference>
<proteinExistence type="predicted"/>